<keyword evidence="5" id="KW-0720">Serine protease</keyword>
<dbReference type="GO" id="GO:0006515">
    <property type="term" value="P:protein quality control for misfolded or incompletely synthesized proteins"/>
    <property type="evidence" value="ECO:0007669"/>
    <property type="project" value="TreeGrafter"/>
</dbReference>
<reference evidence="7 8" key="1">
    <citation type="submission" date="2020-10" db="EMBL/GenBank/DDBJ databases">
        <title>Connecting structure to function with the recovery of over 1000 high-quality activated sludge metagenome-assembled genomes encoding full-length rRNA genes using long-read sequencing.</title>
        <authorList>
            <person name="Singleton C.M."/>
            <person name="Petriglieri F."/>
            <person name="Kristensen J.M."/>
            <person name="Kirkegaard R.H."/>
            <person name="Michaelsen T.Y."/>
            <person name="Andersen M.H."/>
            <person name="Karst S.M."/>
            <person name="Dueholm M.S."/>
            <person name="Nielsen P.H."/>
            <person name="Albertsen M."/>
        </authorList>
    </citation>
    <scope>NUCLEOTIDE SEQUENCE [LARGE SCALE GENOMIC DNA]</scope>
    <source>
        <strain evidence="7">Ega_18-Q3-R5-49_MAXAC.001</strain>
    </source>
</reference>
<dbReference type="GO" id="GO:0009368">
    <property type="term" value="C:endopeptidase Clp complex"/>
    <property type="evidence" value="ECO:0007669"/>
    <property type="project" value="TreeGrafter"/>
</dbReference>
<gene>
    <name evidence="7" type="ORF">IPI13_17420</name>
</gene>
<evidence type="ECO:0000313" key="8">
    <source>
        <dbReference type="Proteomes" id="UP000726105"/>
    </source>
</evidence>
<evidence type="ECO:0000256" key="6">
    <source>
        <dbReference type="RuleBase" id="RU003567"/>
    </source>
</evidence>
<evidence type="ECO:0000256" key="3">
    <source>
        <dbReference type="ARBA" id="ARBA00022670"/>
    </source>
</evidence>
<comment type="similarity">
    <text evidence="1 6">Belongs to the peptidase S14 family.</text>
</comment>
<keyword evidence="3 7" id="KW-0645">Protease</keyword>
<dbReference type="InterPro" id="IPR023562">
    <property type="entry name" value="ClpP/TepA"/>
</dbReference>
<accession>A0A935IQI3</accession>
<dbReference type="Pfam" id="PF00574">
    <property type="entry name" value="CLP_protease"/>
    <property type="match status" value="1"/>
</dbReference>
<dbReference type="Gene3D" id="3.90.226.10">
    <property type="entry name" value="2-enoyl-CoA Hydratase, Chain A, domain 1"/>
    <property type="match status" value="1"/>
</dbReference>
<dbReference type="InterPro" id="IPR029045">
    <property type="entry name" value="ClpP/crotonase-like_dom_sf"/>
</dbReference>
<comment type="caution">
    <text evidence="7">The sequence shown here is derived from an EMBL/GenBank/DDBJ whole genome shotgun (WGS) entry which is preliminary data.</text>
</comment>
<dbReference type="EMBL" id="JADJIB010000013">
    <property type="protein sequence ID" value="MBK7274838.1"/>
    <property type="molecule type" value="Genomic_DNA"/>
</dbReference>
<evidence type="ECO:0000256" key="2">
    <source>
        <dbReference type="ARBA" id="ARBA00022490"/>
    </source>
</evidence>
<keyword evidence="2" id="KW-0963">Cytoplasm</keyword>
<organism evidence="7 8">
    <name type="scientific">Candidatus Phosphoribacter hodrii</name>
    <dbReference type="NCBI Taxonomy" id="2953743"/>
    <lineage>
        <taxon>Bacteria</taxon>
        <taxon>Bacillati</taxon>
        <taxon>Actinomycetota</taxon>
        <taxon>Actinomycetes</taxon>
        <taxon>Micrococcales</taxon>
        <taxon>Dermatophilaceae</taxon>
        <taxon>Candidatus Phosphoribacter</taxon>
    </lineage>
</organism>
<dbReference type="PRINTS" id="PR00127">
    <property type="entry name" value="CLPPROTEASEP"/>
</dbReference>
<dbReference type="PANTHER" id="PTHR10381">
    <property type="entry name" value="ATP-DEPENDENT CLP PROTEASE PROTEOLYTIC SUBUNIT"/>
    <property type="match status" value="1"/>
</dbReference>
<evidence type="ECO:0000256" key="4">
    <source>
        <dbReference type="ARBA" id="ARBA00022801"/>
    </source>
</evidence>
<dbReference type="PANTHER" id="PTHR10381:SF70">
    <property type="entry name" value="ATP-DEPENDENT CLP PROTEASE PROTEOLYTIC SUBUNIT"/>
    <property type="match status" value="1"/>
</dbReference>
<evidence type="ECO:0000313" key="7">
    <source>
        <dbReference type="EMBL" id="MBK7274838.1"/>
    </source>
</evidence>
<dbReference type="Proteomes" id="UP000726105">
    <property type="component" value="Unassembled WGS sequence"/>
</dbReference>
<proteinExistence type="inferred from homology"/>
<name>A0A935IQI3_9MICO</name>
<dbReference type="SUPFAM" id="SSF52096">
    <property type="entry name" value="ClpP/crotonase"/>
    <property type="match status" value="1"/>
</dbReference>
<keyword evidence="4" id="KW-0378">Hydrolase</keyword>
<dbReference type="NCBIfam" id="NF045542">
    <property type="entry name" value="Clp_rel_HeadMat"/>
    <property type="match status" value="1"/>
</dbReference>
<dbReference type="GO" id="GO:0004252">
    <property type="term" value="F:serine-type endopeptidase activity"/>
    <property type="evidence" value="ECO:0007669"/>
    <property type="project" value="InterPro"/>
</dbReference>
<evidence type="ECO:0000256" key="5">
    <source>
        <dbReference type="ARBA" id="ARBA00022825"/>
    </source>
</evidence>
<dbReference type="GO" id="GO:0004176">
    <property type="term" value="F:ATP-dependent peptidase activity"/>
    <property type="evidence" value="ECO:0007669"/>
    <property type="project" value="InterPro"/>
</dbReference>
<dbReference type="AlphaFoldDB" id="A0A935IQI3"/>
<dbReference type="GO" id="GO:0051117">
    <property type="term" value="F:ATPase binding"/>
    <property type="evidence" value="ECO:0007669"/>
    <property type="project" value="TreeGrafter"/>
</dbReference>
<dbReference type="InterPro" id="IPR001907">
    <property type="entry name" value="ClpP"/>
</dbReference>
<dbReference type="CDD" id="cd07016">
    <property type="entry name" value="S14_ClpP_1"/>
    <property type="match status" value="1"/>
</dbReference>
<evidence type="ECO:0000256" key="1">
    <source>
        <dbReference type="ARBA" id="ARBA00007039"/>
    </source>
</evidence>
<sequence length="251" mass="26187">MRNSPFRFRGSSMPAAGVRASILSSESDGGVATLRLYDPIDSWGGDWGVSAKEFAAALAVIPRDTTEIRLHINSPGGEVFEAVAILNQLRAHPAKVVAVVDGLAASAASFLATGADETIMGQNTQLMIHDAWGLCVGNAGDMRGLADLLDRLSNNIADVYAAKAGGTTEDWRTAMLAESWYSADEAVAAGLADSVAGDEPQPSAAFDLSTFKFAGRAEAPGPLTPVASGRRLSSAARATDLQAKRFIPLPQ</sequence>
<protein>
    <recommendedName>
        <fullName evidence="6">ATP-dependent Clp protease proteolytic subunit</fullName>
    </recommendedName>
</protein>